<dbReference type="OrthoDB" id="976209at2759"/>
<reference evidence="4 5" key="1">
    <citation type="journal article" date="2019" name="Genome Biol. Evol.">
        <title>Insights into the evolution of the New World diploid cottons (Gossypium, subgenus Houzingenia) based on genome sequencing.</title>
        <authorList>
            <person name="Grover C.E."/>
            <person name="Arick M.A. 2nd"/>
            <person name="Thrash A."/>
            <person name="Conover J.L."/>
            <person name="Sanders W.S."/>
            <person name="Peterson D.G."/>
            <person name="Frelichowski J.E."/>
            <person name="Scheffler J.A."/>
            <person name="Scheffler B.E."/>
            <person name="Wendel J.F."/>
        </authorList>
    </citation>
    <scope>NUCLEOTIDE SEQUENCE [LARGE SCALE GENOMIC DNA]</scope>
    <source>
        <strain evidence="4">0</strain>
        <tissue evidence="4">Leaf</tissue>
    </source>
</reference>
<evidence type="ECO:0000256" key="2">
    <source>
        <dbReference type="SAM" id="MobiDB-lite"/>
    </source>
</evidence>
<comment type="caution">
    <text evidence="4">The sequence shown here is derived from an EMBL/GenBank/DDBJ whole genome shotgun (WGS) entry which is preliminary data.</text>
</comment>
<evidence type="ECO:0000313" key="4">
    <source>
        <dbReference type="EMBL" id="MBA0812947.1"/>
    </source>
</evidence>
<organism evidence="4 5">
    <name type="scientific">Gossypium harknessii</name>
    <dbReference type="NCBI Taxonomy" id="34285"/>
    <lineage>
        <taxon>Eukaryota</taxon>
        <taxon>Viridiplantae</taxon>
        <taxon>Streptophyta</taxon>
        <taxon>Embryophyta</taxon>
        <taxon>Tracheophyta</taxon>
        <taxon>Spermatophyta</taxon>
        <taxon>Magnoliopsida</taxon>
        <taxon>eudicotyledons</taxon>
        <taxon>Gunneridae</taxon>
        <taxon>Pentapetalae</taxon>
        <taxon>rosids</taxon>
        <taxon>malvids</taxon>
        <taxon>Malvales</taxon>
        <taxon>Malvaceae</taxon>
        <taxon>Malvoideae</taxon>
        <taxon>Gossypium</taxon>
    </lineage>
</organism>
<keyword evidence="3" id="KW-1133">Transmembrane helix</keyword>
<name>A0A7J9HSW4_9ROSI</name>
<protein>
    <submittedName>
        <fullName evidence="4">Uncharacterized protein</fullName>
    </submittedName>
</protein>
<keyword evidence="1" id="KW-0175">Coiled coil</keyword>
<feature type="region of interest" description="Disordered" evidence="2">
    <location>
        <begin position="266"/>
        <end position="290"/>
    </location>
</feature>
<evidence type="ECO:0000256" key="3">
    <source>
        <dbReference type="SAM" id="Phobius"/>
    </source>
</evidence>
<keyword evidence="5" id="KW-1185">Reference proteome</keyword>
<keyword evidence="3" id="KW-0812">Transmembrane</keyword>
<feature type="non-terminal residue" evidence="4">
    <location>
        <position position="290"/>
    </location>
</feature>
<feature type="transmembrane region" description="Helical" evidence="3">
    <location>
        <begin position="83"/>
        <end position="104"/>
    </location>
</feature>
<feature type="coiled-coil region" evidence="1">
    <location>
        <begin position="213"/>
        <end position="254"/>
    </location>
</feature>
<evidence type="ECO:0000313" key="5">
    <source>
        <dbReference type="Proteomes" id="UP000593560"/>
    </source>
</evidence>
<dbReference type="AlphaFoldDB" id="A0A7J9HSW4"/>
<dbReference type="EMBL" id="JABFAD010000011">
    <property type="protein sequence ID" value="MBA0812947.1"/>
    <property type="molecule type" value="Genomic_DNA"/>
</dbReference>
<dbReference type="Proteomes" id="UP000593560">
    <property type="component" value="Unassembled WGS sequence"/>
</dbReference>
<proteinExistence type="predicted"/>
<gene>
    <name evidence="4" type="ORF">Gohar_026856</name>
</gene>
<evidence type="ECO:0000256" key="1">
    <source>
        <dbReference type="SAM" id="Coils"/>
    </source>
</evidence>
<dbReference type="PANTHER" id="PTHR48200:SF1">
    <property type="entry name" value="AMINOTRANSFERASE-LIKE PLANT MOBILE DOMAIN-CONTAINING PROTEIN"/>
    <property type="match status" value="1"/>
</dbReference>
<keyword evidence="3" id="KW-0472">Membrane</keyword>
<accession>A0A7J9HSW4</accession>
<sequence length="290" mass="33466">MNTLQEDSVVRHGVENIEIIARMSEDTQNREGDCQIASFDSNLPQDKYCDVAQLLLVKPNDALLKAMSDIRDGMGKASGDRHLALFAFAVYGLIVFPKALGYVNVELANFLFQIGKGVNPAPLLFIWMKSHFRCLYKHFHQVFVPSTRRIEEFLEILIRCRGHLWVSLIGIWGAINYFSLMVLSQYGYHQCVPTTASLNKKAREQERTWRRVSNEKTTKMEVLEEEIFRLTKELKTKKEQNKEVTKEYTELEECFITAEQMVERGYNETSGGGSNTLPKVYQAYEEEEEE</sequence>
<dbReference type="PANTHER" id="PTHR48200">
    <property type="entry name" value="PROTEIN, PUTATIVE-RELATED"/>
    <property type="match status" value="1"/>
</dbReference>